<accession>A0A3B1A0P2</accession>
<dbReference type="PANTHER" id="PTHR43612">
    <property type="entry name" value="TRIFUNCTIONAL ENZYME SUBUNIT ALPHA"/>
    <property type="match status" value="1"/>
</dbReference>
<dbReference type="PANTHER" id="PTHR43612:SF3">
    <property type="entry name" value="TRIFUNCTIONAL ENZYME SUBUNIT ALPHA, MITOCHONDRIAL"/>
    <property type="match status" value="1"/>
</dbReference>
<reference evidence="13" key="1">
    <citation type="submission" date="2018-06" db="EMBL/GenBank/DDBJ databases">
        <authorList>
            <person name="Zhirakovskaya E."/>
        </authorList>
    </citation>
    <scope>NUCLEOTIDE SEQUENCE</scope>
</reference>
<gene>
    <name evidence="13" type="ORF">MNBD_GAMMA20-1005</name>
</gene>
<dbReference type="Pfam" id="PF00725">
    <property type="entry name" value="3HCDH"/>
    <property type="match status" value="1"/>
</dbReference>
<evidence type="ECO:0000256" key="9">
    <source>
        <dbReference type="ARBA" id="ARBA00023239"/>
    </source>
</evidence>
<dbReference type="InterPro" id="IPR036291">
    <property type="entry name" value="NAD(P)-bd_dom_sf"/>
</dbReference>
<dbReference type="GO" id="GO:0006635">
    <property type="term" value="P:fatty acid beta-oxidation"/>
    <property type="evidence" value="ECO:0007669"/>
    <property type="project" value="UniProtKB-UniPathway"/>
</dbReference>
<dbReference type="InterPro" id="IPR006108">
    <property type="entry name" value="3HC_DH_C"/>
</dbReference>
<dbReference type="InterPro" id="IPR008927">
    <property type="entry name" value="6-PGluconate_DH-like_C_sf"/>
</dbReference>
<name>A0A3B1A0P2_9ZZZZ</name>
<keyword evidence="13" id="KW-0413">Isomerase</keyword>
<dbReference type="GO" id="GO:0070403">
    <property type="term" value="F:NAD+ binding"/>
    <property type="evidence" value="ECO:0007669"/>
    <property type="project" value="InterPro"/>
</dbReference>
<dbReference type="InterPro" id="IPR006180">
    <property type="entry name" value="3-OHacyl-CoA_DH_CS"/>
</dbReference>
<dbReference type="SUPFAM" id="SSF51735">
    <property type="entry name" value="NAD(P)-binding Rossmann-fold domains"/>
    <property type="match status" value="1"/>
</dbReference>
<evidence type="ECO:0000313" key="13">
    <source>
        <dbReference type="EMBL" id="VAW99445.1"/>
    </source>
</evidence>
<dbReference type="InterPro" id="IPR050136">
    <property type="entry name" value="FA_oxidation_alpha_subunit"/>
</dbReference>
<feature type="domain" description="3-hydroxyacyl-CoA dehydrogenase C-terminal" evidence="11">
    <location>
        <begin position="483"/>
        <end position="574"/>
    </location>
</feature>
<keyword evidence="7" id="KW-0520">NAD</keyword>
<dbReference type="Gene3D" id="1.10.1040.50">
    <property type="match status" value="1"/>
</dbReference>
<keyword evidence="10" id="KW-0511">Multifunctional enzyme</keyword>
<comment type="pathway">
    <text evidence="1">Lipid metabolism; fatty acid beta-oxidation.</text>
</comment>
<dbReference type="EC" id="4.2.1.17" evidence="4"/>
<dbReference type="InterPro" id="IPR001753">
    <property type="entry name" value="Enoyl-CoA_hydra/iso"/>
</dbReference>
<dbReference type="FunFam" id="3.90.226.10:FF:000011">
    <property type="entry name" value="Fatty acid oxidation complex subunit alpha"/>
    <property type="match status" value="1"/>
</dbReference>
<keyword evidence="9 13" id="KW-0456">Lyase</keyword>
<protein>
    <recommendedName>
        <fullName evidence="4">enoyl-CoA hydratase</fullName>
        <ecNumber evidence="4">4.2.1.17</ecNumber>
    </recommendedName>
</protein>
<dbReference type="CDD" id="cd06558">
    <property type="entry name" value="crotonase-like"/>
    <property type="match status" value="1"/>
</dbReference>
<evidence type="ECO:0000256" key="3">
    <source>
        <dbReference type="ARBA" id="ARBA00008750"/>
    </source>
</evidence>
<keyword evidence="5" id="KW-0276">Fatty acid metabolism</keyword>
<dbReference type="Gene3D" id="3.90.226.10">
    <property type="entry name" value="2-enoyl-CoA Hydratase, Chain A, domain 1"/>
    <property type="match status" value="1"/>
</dbReference>
<evidence type="ECO:0000256" key="7">
    <source>
        <dbReference type="ARBA" id="ARBA00023027"/>
    </source>
</evidence>
<dbReference type="InterPro" id="IPR006176">
    <property type="entry name" value="3-OHacyl-CoA_DH_NAD-bd"/>
</dbReference>
<dbReference type="InterPro" id="IPR029045">
    <property type="entry name" value="ClpP/crotonase-like_dom_sf"/>
</dbReference>
<dbReference type="Gene3D" id="3.40.50.720">
    <property type="entry name" value="NAD(P)-binding Rossmann-like Domain"/>
    <property type="match status" value="1"/>
</dbReference>
<evidence type="ECO:0000256" key="2">
    <source>
        <dbReference type="ARBA" id="ARBA00007005"/>
    </source>
</evidence>
<evidence type="ECO:0000259" key="11">
    <source>
        <dbReference type="Pfam" id="PF00725"/>
    </source>
</evidence>
<proteinExistence type="inferred from homology"/>
<keyword evidence="6 13" id="KW-0560">Oxidoreductase</keyword>
<dbReference type="Pfam" id="PF02737">
    <property type="entry name" value="3HCDH_N"/>
    <property type="match status" value="1"/>
</dbReference>
<keyword evidence="8" id="KW-0443">Lipid metabolism</keyword>
<evidence type="ECO:0000256" key="5">
    <source>
        <dbReference type="ARBA" id="ARBA00022832"/>
    </source>
</evidence>
<dbReference type="SUPFAM" id="SSF52096">
    <property type="entry name" value="ClpP/crotonase"/>
    <property type="match status" value="1"/>
</dbReference>
<organism evidence="13">
    <name type="scientific">hydrothermal vent metagenome</name>
    <dbReference type="NCBI Taxonomy" id="652676"/>
    <lineage>
        <taxon>unclassified sequences</taxon>
        <taxon>metagenomes</taxon>
        <taxon>ecological metagenomes</taxon>
    </lineage>
</organism>
<evidence type="ECO:0000256" key="6">
    <source>
        <dbReference type="ARBA" id="ARBA00023002"/>
    </source>
</evidence>
<dbReference type="GO" id="GO:0004300">
    <property type="term" value="F:enoyl-CoA hydratase activity"/>
    <property type="evidence" value="ECO:0007669"/>
    <property type="project" value="UniProtKB-EC"/>
</dbReference>
<evidence type="ECO:0000256" key="1">
    <source>
        <dbReference type="ARBA" id="ARBA00005005"/>
    </source>
</evidence>
<evidence type="ECO:0000256" key="4">
    <source>
        <dbReference type="ARBA" id="ARBA00012076"/>
    </source>
</evidence>
<evidence type="ECO:0000256" key="10">
    <source>
        <dbReference type="ARBA" id="ARBA00023268"/>
    </source>
</evidence>
<dbReference type="GO" id="GO:0016509">
    <property type="term" value="F:long-chain (3S)-3-hydroxyacyl-CoA dehydrogenase (NAD+) activity"/>
    <property type="evidence" value="ECO:0007669"/>
    <property type="project" value="TreeGrafter"/>
</dbReference>
<dbReference type="GO" id="GO:0016853">
    <property type="term" value="F:isomerase activity"/>
    <property type="evidence" value="ECO:0007669"/>
    <property type="project" value="UniProtKB-KW"/>
</dbReference>
<feature type="domain" description="3-hydroxyacyl-CoA dehydrogenase NAD binding" evidence="12">
    <location>
        <begin position="307"/>
        <end position="479"/>
    </location>
</feature>
<dbReference type="PROSITE" id="PS00067">
    <property type="entry name" value="3HCDH"/>
    <property type="match status" value="1"/>
</dbReference>
<dbReference type="UniPathway" id="UPA00659"/>
<sequence>MTDKSNNWQRETDAEGIVWLTIDQVGASANTLGRELMEELNNILDELEAQRPTGLVIQSAKANFIVGADIREFTHVKTPDQARELIRRGQAVVNRLEGLRCPTVVLINGFCLGGGLELALGCDYRVADDADSTRLGLPEVRLGIHPGFGGAARLPRLVGATAAMDMMLTGRSLSARAAKKIGLVDHAVPQRHLQRAARELIRTRPEKKQASGLAALGNHALVRPLLARVLRKKVTAKARPEHYPAPYALIDLWRKHGTDKPAVLRAEELSVAQLVTGDTARNLVRVFFLQERLKSQGDKKAFTPQRIHVIGGGVMGGDIAAWCALRGLQVTVQDRNDGHLAQVVKRAARLYKKKLKKPRLIQQALDRLMPDKQGQGLAQADVVIEAIFEDIEAKQNLYREIEPHMKEGALLATNTSSIPLQILGEALSQPDRLVGLHFFNPVAQMQLVEIVTTPDTNPDAAKKAAAFTRHIDRLPLPVNSSPGFLVNRVLMPYLLEAVTLEAEGLAPKVIDAEALKFGMPMGPILLADTVGLDICLSVAEILSKELGVEVPSRLRELVKAGRLGKKSGHGFYRYDKQGKPLGTKAGRGEYCPPDTQDRLIARLLNEALACLREEVVSDTDLLDAGIIFGTGFAPFRGGPLHYIEQTGRNRLAKKMDNLHKNYGERFQIDESWLTSEERSE</sequence>
<dbReference type="SUPFAM" id="SSF48179">
    <property type="entry name" value="6-phosphogluconate dehydrogenase C-terminal domain-like"/>
    <property type="match status" value="2"/>
</dbReference>
<evidence type="ECO:0000256" key="8">
    <source>
        <dbReference type="ARBA" id="ARBA00023098"/>
    </source>
</evidence>
<dbReference type="AlphaFoldDB" id="A0A3B1A0P2"/>
<dbReference type="EMBL" id="UOFU01000171">
    <property type="protein sequence ID" value="VAW99445.1"/>
    <property type="molecule type" value="Genomic_DNA"/>
</dbReference>
<evidence type="ECO:0000259" key="12">
    <source>
        <dbReference type="Pfam" id="PF02737"/>
    </source>
</evidence>
<dbReference type="Pfam" id="PF00378">
    <property type="entry name" value="ECH_1"/>
    <property type="match status" value="1"/>
</dbReference>
<comment type="similarity">
    <text evidence="2">In the central section; belongs to the 3-hydroxyacyl-CoA dehydrogenase family.</text>
</comment>
<comment type="similarity">
    <text evidence="3">In the N-terminal section; belongs to the enoyl-CoA hydratase/isomerase family.</text>
</comment>